<dbReference type="EMBL" id="SWRJ01000013">
    <property type="protein sequence ID" value="NFI23457.1"/>
    <property type="molecule type" value="Genomic_DNA"/>
</dbReference>
<proteinExistence type="predicted"/>
<geneLocation type="plasmid" evidence="1">
    <name>pCB111</name>
</geneLocation>
<gene>
    <name evidence="2" type="ORF">FC964_19310</name>
</gene>
<organism evidence="1">
    <name type="scientific">Clostridium botulinum</name>
    <dbReference type="NCBI Taxonomy" id="1491"/>
    <lineage>
        <taxon>Bacteria</taxon>
        <taxon>Bacillati</taxon>
        <taxon>Bacillota</taxon>
        <taxon>Clostridia</taxon>
        <taxon>Eubacteriales</taxon>
        <taxon>Clostridiaceae</taxon>
        <taxon>Clostridium</taxon>
    </lineage>
</organism>
<reference evidence="1" key="1">
    <citation type="submission" date="2013-09" db="EMBL/GenBank/DDBJ databases">
        <title>Analysis of type B2 neurotoxin-encoding plasmid in Clostridium botulinum.</title>
        <authorList>
            <person name="Hosomi K."/>
            <person name="Sakaguchi Y."/>
            <person name="Gotoh K."/>
            <person name="Nakamura K."/>
            <person name="Kohda T."/>
            <person name="Mukamoto M."/>
            <person name="Iida T."/>
            <person name="Kozaki S."/>
        </authorList>
    </citation>
    <scope>NUCLEOTIDE SEQUENCE</scope>
    <source>
        <strain evidence="1">111</strain>
        <plasmid evidence="1">pCB111</plasmid>
    </source>
</reference>
<evidence type="ECO:0000313" key="2">
    <source>
        <dbReference type="EMBL" id="NFI23457.1"/>
    </source>
</evidence>
<evidence type="ECO:0000313" key="3">
    <source>
        <dbReference type="Proteomes" id="UP000482543"/>
    </source>
</evidence>
<keyword evidence="1" id="KW-0614">Plasmid</keyword>
<dbReference type="EMBL" id="AB855771">
    <property type="protein sequence ID" value="BAP25531.1"/>
    <property type="molecule type" value="Genomic_DNA"/>
</dbReference>
<protein>
    <submittedName>
        <fullName evidence="1">Uncharacterized protein</fullName>
    </submittedName>
</protein>
<sequence length="87" mass="10773">MSKNKLYKIYLSIHKNFIKISKEHFLIDNRFNVPYEEYFIEWMHGMGIRFRSLTNEITINEKTYLTPKEFKNIMKKEFKNEDIQVIY</sequence>
<name>A0A077K015_CLOBO</name>
<dbReference type="RefSeq" id="WP_032072287.1">
    <property type="nucleotide sequence ID" value="NC_025146.1"/>
</dbReference>
<evidence type="ECO:0000313" key="1">
    <source>
        <dbReference type="EMBL" id="BAP25531.1"/>
    </source>
</evidence>
<dbReference type="AlphaFoldDB" id="A0A077K015"/>
<accession>A0A077K015</accession>
<dbReference type="Proteomes" id="UP000482543">
    <property type="component" value="Unassembled WGS sequence"/>
</dbReference>
<reference evidence="2 3" key="2">
    <citation type="submission" date="2019-04" db="EMBL/GenBank/DDBJ databases">
        <title>Genome sequencing of Clostridium botulinum Groups I-IV and Clostridium butyricum.</title>
        <authorList>
            <person name="Brunt J."/>
            <person name="Van Vliet A.H.M."/>
            <person name="Stringer S.C."/>
            <person name="Carter A.T."/>
            <person name="Peck M.W."/>
        </authorList>
    </citation>
    <scope>NUCLEOTIDE SEQUENCE [LARGE SCALE GENOMIC DNA]</scope>
    <source>
        <strain evidence="2 3">IFR 15/034</strain>
    </source>
</reference>